<protein>
    <submittedName>
        <fullName evidence="2">Uncharacterized protein</fullName>
    </submittedName>
</protein>
<reference evidence="2" key="1">
    <citation type="submission" date="2021-04" db="EMBL/GenBank/DDBJ databases">
        <title>Sequencing of actinobacteria type strains.</title>
        <authorList>
            <person name="Nguyen G.-S."/>
            <person name="Wentzel A."/>
        </authorList>
    </citation>
    <scope>NUCLEOTIDE SEQUENCE</scope>
    <source>
        <strain evidence="2">DSM 42095</strain>
    </source>
</reference>
<sequence length="45" mass="4728">MTALSGPDRPLIACPLCPPGRIEQIASLTVLLGLIAVLLYVTVTH</sequence>
<name>A0A8T4IRJ7_9ACTN</name>
<gene>
    <name evidence="2" type="ORF">KDA82_13800</name>
</gene>
<evidence type="ECO:0000313" key="3">
    <source>
        <dbReference type="Proteomes" id="UP000675554"/>
    </source>
</evidence>
<keyword evidence="1" id="KW-0472">Membrane</keyword>
<keyword evidence="3" id="KW-1185">Reference proteome</keyword>
<proteinExistence type="predicted"/>
<feature type="transmembrane region" description="Helical" evidence="1">
    <location>
        <begin position="25"/>
        <end position="43"/>
    </location>
</feature>
<accession>A0A8T4IRJ7</accession>
<keyword evidence="1" id="KW-1133">Transmembrane helix</keyword>
<dbReference type="Proteomes" id="UP000675554">
    <property type="component" value="Unassembled WGS sequence"/>
</dbReference>
<evidence type="ECO:0000256" key="1">
    <source>
        <dbReference type="SAM" id="Phobius"/>
    </source>
</evidence>
<organism evidence="2 3">
    <name type="scientific">Streptomyces daliensis</name>
    <dbReference type="NCBI Taxonomy" id="299421"/>
    <lineage>
        <taxon>Bacteria</taxon>
        <taxon>Bacillati</taxon>
        <taxon>Actinomycetota</taxon>
        <taxon>Actinomycetes</taxon>
        <taxon>Kitasatosporales</taxon>
        <taxon>Streptomycetaceae</taxon>
        <taxon>Streptomyces</taxon>
    </lineage>
</organism>
<evidence type="ECO:0000313" key="2">
    <source>
        <dbReference type="EMBL" id="MBR7674070.1"/>
    </source>
</evidence>
<dbReference type="AlphaFoldDB" id="A0A8T4IRJ7"/>
<keyword evidence="1" id="KW-0812">Transmembrane</keyword>
<comment type="caution">
    <text evidence="2">The sequence shown here is derived from an EMBL/GenBank/DDBJ whole genome shotgun (WGS) entry which is preliminary data.</text>
</comment>
<dbReference type="EMBL" id="JAGSMN010000294">
    <property type="protein sequence ID" value="MBR7674070.1"/>
    <property type="molecule type" value="Genomic_DNA"/>
</dbReference>